<dbReference type="EMBL" id="BMIH01000003">
    <property type="protein sequence ID" value="GGB33671.1"/>
    <property type="molecule type" value="Genomic_DNA"/>
</dbReference>
<evidence type="ECO:0000256" key="1">
    <source>
        <dbReference type="SAM" id="MobiDB-lite"/>
    </source>
</evidence>
<reference evidence="2" key="1">
    <citation type="journal article" date="2014" name="Int. J. Syst. Evol. Microbiol.">
        <title>Complete genome sequence of Corynebacterium casei LMG S-19264T (=DSM 44701T), isolated from a smear-ripened cheese.</title>
        <authorList>
            <consortium name="US DOE Joint Genome Institute (JGI-PGF)"/>
            <person name="Walter F."/>
            <person name="Albersmeier A."/>
            <person name="Kalinowski J."/>
            <person name="Ruckert C."/>
        </authorList>
    </citation>
    <scope>NUCLEOTIDE SEQUENCE</scope>
    <source>
        <strain evidence="2">CGMCC 1.15330</strain>
    </source>
</reference>
<evidence type="ECO:0000313" key="3">
    <source>
        <dbReference type="Proteomes" id="UP000623067"/>
    </source>
</evidence>
<accession>A0A916T7I3</accession>
<dbReference type="Proteomes" id="UP000623067">
    <property type="component" value="Unassembled WGS sequence"/>
</dbReference>
<reference evidence="2" key="2">
    <citation type="submission" date="2020-09" db="EMBL/GenBank/DDBJ databases">
        <authorList>
            <person name="Sun Q."/>
            <person name="Zhou Y."/>
        </authorList>
    </citation>
    <scope>NUCLEOTIDE SEQUENCE</scope>
    <source>
        <strain evidence="2">CGMCC 1.15330</strain>
    </source>
</reference>
<gene>
    <name evidence="2" type="ORF">GCM10011380_23910</name>
</gene>
<proteinExistence type="predicted"/>
<sequence>MDENPRTQTARDTDDRELIENVTADAAAGIMPGSRSGLNHDLDTQAELNELIDDPDGSVRPTKQDDINNNQAYASDRRGQNS</sequence>
<feature type="region of interest" description="Disordered" evidence="1">
    <location>
        <begin position="52"/>
        <end position="82"/>
    </location>
</feature>
<name>A0A916T7I3_9SPHN</name>
<evidence type="ECO:0000313" key="2">
    <source>
        <dbReference type="EMBL" id="GGB33671.1"/>
    </source>
</evidence>
<dbReference type="RefSeq" id="WP_188659010.1">
    <property type="nucleotide sequence ID" value="NZ_BMIH01000003.1"/>
</dbReference>
<organism evidence="2 3">
    <name type="scientific">Sphingomonas metalli</name>
    <dbReference type="NCBI Taxonomy" id="1779358"/>
    <lineage>
        <taxon>Bacteria</taxon>
        <taxon>Pseudomonadati</taxon>
        <taxon>Pseudomonadota</taxon>
        <taxon>Alphaproteobacteria</taxon>
        <taxon>Sphingomonadales</taxon>
        <taxon>Sphingomonadaceae</taxon>
        <taxon>Sphingomonas</taxon>
    </lineage>
</organism>
<protein>
    <submittedName>
        <fullName evidence="2">Uncharacterized protein</fullName>
    </submittedName>
</protein>
<keyword evidence="3" id="KW-1185">Reference proteome</keyword>
<dbReference type="AlphaFoldDB" id="A0A916T7I3"/>
<comment type="caution">
    <text evidence="2">The sequence shown here is derived from an EMBL/GenBank/DDBJ whole genome shotgun (WGS) entry which is preliminary data.</text>
</comment>